<keyword evidence="3" id="KW-1185">Reference proteome</keyword>
<dbReference type="Gene3D" id="3.40.140.10">
    <property type="entry name" value="Cytidine Deaminase, domain 2"/>
    <property type="match status" value="1"/>
</dbReference>
<evidence type="ECO:0000313" key="3">
    <source>
        <dbReference type="Proteomes" id="UP001172159"/>
    </source>
</evidence>
<dbReference type="AlphaFoldDB" id="A0AA40DUE4"/>
<name>A0AA40DUE4_9PEZI</name>
<proteinExistence type="predicted"/>
<dbReference type="GO" id="GO:0003824">
    <property type="term" value="F:catalytic activity"/>
    <property type="evidence" value="ECO:0007669"/>
    <property type="project" value="InterPro"/>
</dbReference>
<dbReference type="InterPro" id="IPR016193">
    <property type="entry name" value="Cytidine_deaminase-like"/>
</dbReference>
<dbReference type="Proteomes" id="UP001172159">
    <property type="component" value="Unassembled WGS sequence"/>
</dbReference>
<reference evidence="2" key="1">
    <citation type="submission" date="2023-06" db="EMBL/GenBank/DDBJ databases">
        <title>Genome-scale phylogeny and comparative genomics of the fungal order Sordariales.</title>
        <authorList>
            <consortium name="Lawrence Berkeley National Laboratory"/>
            <person name="Hensen N."/>
            <person name="Bonometti L."/>
            <person name="Westerberg I."/>
            <person name="Brannstrom I.O."/>
            <person name="Guillou S."/>
            <person name="Cros-Aarteil S."/>
            <person name="Calhoun S."/>
            <person name="Haridas S."/>
            <person name="Kuo A."/>
            <person name="Mondo S."/>
            <person name="Pangilinan J."/>
            <person name="Riley R."/>
            <person name="Labutti K."/>
            <person name="Andreopoulos B."/>
            <person name="Lipzen A."/>
            <person name="Chen C."/>
            <person name="Yanf M."/>
            <person name="Daum C."/>
            <person name="Ng V."/>
            <person name="Clum A."/>
            <person name="Steindorff A."/>
            <person name="Ohm R."/>
            <person name="Martin F."/>
            <person name="Silar P."/>
            <person name="Natvig D."/>
            <person name="Lalanne C."/>
            <person name="Gautier V."/>
            <person name="Ament-Velasquez S.L."/>
            <person name="Kruys A."/>
            <person name="Hutchinson M.I."/>
            <person name="Powell A.J."/>
            <person name="Barry K."/>
            <person name="Miller A.N."/>
            <person name="Grigoriev I.V."/>
            <person name="Debuchy R."/>
            <person name="Gladieux P."/>
            <person name="Thoren M.H."/>
            <person name="Johannesson H."/>
        </authorList>
    </citation>
    <scope>NUCLEOTIDE SEQUENCE</scope>
    <source>
        <strain evidence="2">CBS 540.89</strain>
    </source>
</reference>
<evidence type="ECO:0000259" key="1">
    <source>
        <dbReference type="PROSITE" id="PS51747"/>
    </source>
</evidence>
<dbReference type="PROSITE" id="PS51747">
    <property type="entry name" value="CYT_DCMP_DEAMINASES_2"/>
    <property type="match status" value="1"/>
</dbReference>
<evidence type="ECO:0000313" key="2">
    <source>
        <dbReference type="EMBL" id="KAK0716734.1"/>
    </source>
</evidence>
<dbReference type="SUPFAM" id="SSF53927">
    <property type="entry name" value="Cytidine deaminase-like"/>
    <property type="match status" value="1"/>
</dbReference>
<feature type="domain" description="CMP/dCMP-type deaminase" evidence="1">
    <location>
        <begin position="31"/>
        <end position="163"/>
    </location>
</feature>
<dbReference type="EMBL" id="JAUKTV010000014">
    <property type="protein sequence ID" value="KAK0716734.1"/>
    <property type="molecule type" value="Genomic_DNA"/>
</dbReference>
<dbReference type="GO" id="GO:0006139">
    <property type="term" value="P:nucleobase-containing compound metabolic process"/>
    <property type="evidence" value="ECO:0007669"/>
    <property type="project" value="UniProtKB-ARBA"/>
</dbReference>
<sequence length="202" mass="22567">MIFRPAWHLTPHKHRTRNITKMTTHPTIAANDHKAYMRYAIEQARLSPPASSKFCVGAVLVDADKNEILSTGYSTELLGDRPNDPGSTYAEHCCFIKVADENGIPDFDIAKVLPPNTVLYTTMEPCNERLSGNRTCVERILGLGNMIKVVYVGIREPNTFIQDNQGIKRLEGAGIKVVLLEDDEIFREEILGVTFAGHEKRG</sequence>
<comment type="caution">
    <text evidence="2">The sequence shown here is derived from an EMBL/GenBank/DDBJ whole genome shotgun (WGS) entry which is preliminary data.</text>
</comment>
<organism evidence="2 3">
    <name type="scientific">Apiosordaria backusii</name>
    <dbReference type="NCBI Taxonomy" id="314023"/>
    <lineage>
        <taxon>Eukaryota</taxon>
        <taxon>Fungi</taxon>
        <taxon>Dikarya</taxon>
        <taxon>Ascomycota</taxon>
        <taxon>Pezizomycotina</taxon>
        <taxon>Sordariomycetes</taxon>
        <taxon>Sordariomycetidae</taxon>
        <taxon>Sordariales</taxon>
        <taxon>Lasiosphaeriaceae</taxon>
        <taxon>Apiosordaria</taxon>
    </lineage>
</organism>
<dbReference type="Pfam" id="PF18785">
    <property type="entry name" value="Inv-AAD"/>
    <property type="match status" value="1"/>
</dbReference>
<dbReference type="InterPro" id="IPR002125">
    <property type="entry name" value="CMP_dCMP_dom"/>
</dbReference>
<gene>
    <name evidence="2" type="ORF">B0T21DRAFT_375422</name>
</gene>
<accession>A0AA40DUE4</accession>
<protein>
    <submittedName>
        <fullName evidence="2">Cytidine deaminase-like protein</fullName>
    </submittedName>
</protein>